<dbReference type="NCBIfam" id="TIGR02459">
    <property type="entry name" value="CbtB"/>
    <property type="match status" value="1"/>
</dbReference>
<keyword evidence="1" id="KW-0812">Transmembrane</keyword>
<dbReference type="AlphaFoldDB" id="A0AAE3G7P4"/>
<gene>
    <name evidence="2" type="ORF">J2T57_004392</name>
</gene>
<accession>A0AAE3G7P4</accession>
<keyword evidence="1" id="KW-1133">Transmembrane helix</keyword>
<dbReference type="InterPro" id="IPR012667">
    <property type="entry name" value="CbtB_put"/>
</dbReference>
<comment type="caution">
    <text evidence="2">The sequence shown here is derived from an EMBL/GenBank/DDBJ whole genome shotgun (WGS) entry which is preliminary data.</text>
</comment>
<proteinExistence type="predicted"/>
<organism evidence="2 3">
    <name type="scientific">Natronocella acetinitrilica</name>
    <dbReference type="NCBI Taxonomy" id="414046"/>
    <lineage>
        <taxon>Bacteria</taxon>
        <taxon>Pseudomonadati</taxon>
        <taxon>Pseudomonadota</taxon>
        <taxon>Gammaproteobacteria</taxon>
        <taxon>Chromatiales</taxon>
        <taxon>Ectothiorhodospiraceae</taxon>
        <taxon>Natronocella</taxon>
    </lineage>
</organism>
<reference evidence="2" key="1">
    <citation type="submission" date="2022-03" db="EMBL/GenBank/DDBJ databases">
        <title>Genomic Encyclopedia of Type Strains, Phase III (KMG-III): the genomes of soil and plant-associated and newly described type strains.</title>
        <authorList>
            <person name="Whitman W."/>
        </authorList>
    </citation>
    <scope>NUCLEOTIDE SEQUENCE</scope>
    <source>
        <strain evidence="2">ANL 6-2</strain>
    </source>
</reference>
<keyword evidence="3" id="KW-1185">Reference proteome</keyword>
<name>A0AAE3G7P4_9GAMM</name>
<protein>
    <submittedName>
        <fullName evidence="2">Cobalt transporter subunit CbtB</fullName>
    </submittedName>
</protein>
<evidence type="ECO:0000256" key="1">
    <source>
        <dbReference type="SAM" id="Phobius"/>
    </source>
</evidence>
<sequence length="66" mass="6841">MKNQNSVASTSSFDSAKSVTMVPKPVQLAAAVLLGMVILYGAGFANSAVVHDAAHDMRHAAAFPCH</sequence>
<dbReference type="Pfam" id="PF09489">
    <property type="entry name" value="CbtB"/>
    <property type="match status" value="1"/>
</dbReference>
<keyword evidence="1" id="KW-0472">Membrane</keyword>
<evidence type="ECO:0000313" key="2">
    <source>
        <dbReference type="EMBL" id="MCP1677214.1"/>
    </source>
</evidence>
<evidence type="ECO:0000313" key="3">
    <source>
        <dbReference type="Proteomes" id="UP001205843"/>
    </source>
</evidence>
<feature type="transmembrane region" description="Helical" evidence="1">
    <location>
        <begin position="28"/>
        <end position="49"/>
    </location>
</feature>
<dbReference type="EMBL" id="JALJXV010000017">
    <property type="protein sequence ID" value="MCP1677214.1"/>
    <property type="molecule type" value="Genomic_DNA"/>
</dbReference>
<dbReference type="Proteomes" id="UP001205843">
    <property type="component" value="Unassembled WGS sequence"/>
</dbReference>